<dbReference type="Proteomes" id="UP001295740">
    <property type="component" value="Unassembled WGS sequence"/>
</dbReference>
<sequence>MAKEYQDPADSPLPSVEYEMAYTYPPPPEDELSHRRQHLLGPVVEGEAEAGDAIRLGAELAADEHEREDEEADVVYRQ</sequence>
<gene>
    <name evidence="2" type="ORF">KHLLAP_LOCUS12991</name>
</gene>
<protein>
    <submittedName>
        <fullName evidence="2">Uu.00g055380.m01.CDS01</fullName>
    </submittedName>
</protein>
<evidence type="ECO:0000256" key="1">
    <source>
        <dbReference type="SAM" id="MobiDB-lite"/>
    </source>
</evidence>
<evidence type="ECO:0000313" key="2">
    <source>
        <dbReference type="EMBL" id="CAJ2512523.1"/>
    </source>
</evidence>
<name>A0AAI8VY19_9PEZI</name>
<dbReference type="EMBL" id="CAUWAG010000019">
    <property type="protein sequence ID" value="CAJ2512523.1"/>
    <property type="molecule type" value="Genomic_DNA"/>
</dbReference>
<accession>A0AAI8VY19</accession>
<organism evidence="2 3">
    <name type="scientific">Anthostomella pinea</name>
    <dbReference type="NCBI Taxonomy" id="933095"/>
    <lineage>
        <taxon>Eukaryota</taxon>
        <taxon>Fungi</taxon>
        <taxon>Dikarya</taxon>
        <taxon>Ascomycota</taxon>
        <taxon>Pezizomycotina</taxon>
        <taxon>Sordariomycetes</taxon>
        <taxon>Xylariomycetidae</taxon>
        <taxon>Xylariales</taxon>
        <taxon>Xylariaceae</taxon>
        <taxon>Anthostomella</taxon>
    </lineage>
</organism>
<dbReference type="AlphaFoldDB" id="A0AAI8VY19"/>
<comment type="caution">
    <text evidence="2">The sequence shown here is derived from an EMBL/GenBank/DDBJ whole genome shotgun (WGS) entry which is preliminary data.</text>
</comment>
<evidence type="ECO:0000313" key="3">
    <source>
        <dbReference type="Proteomes" id="UP001295740"/>
    </source>
</evidence>
<proteinExistence type="predicted"/>
<reference evidence="2" key="1">
    <citation type="submission" date="2023-10" db="EMBL/GenBank/DDBJ databases">
        <authorList>
            <person name="Hackl T."/>
        </authorList>
    </citation>
    <scope>NUCLEOTIDE SEQUENCE</scope>
</reference>
<feature type="region of interest" description="Disordered" evidence="1">
    <location>
        <begin position="1"/>
        <end position="23"/>
    </location>
</feature>
<keyword evidence="3" id="KW-1185">Reference proteome</keyword>